<dbReference type="EMBL" id="VBWP01000010">
    <property type="protein sequence ID" value="TLG71756.1"/>
    <property type="molecule type" value="Genomic_DNA"/>
</dbReference>
<comment type="caution">
    <text evidence="2">The sequence shown here is derived from an EMBL/GenBank/DDBJ whole genome shotgun (WGS) entry which is preliminary data.</text>
</comment>
<proteinExistence type="predicted"/>
<dbReference type="AlphaFoldDB" id="A0A5R8QAI3"/>
<sequence>MERFLNNIPRWLSSKVSIFIYLFLFLYLVVFPAICALVPALAGFMPSNMMQLILGNYTNVLSALGASIAAGTGVAIHSKVRANQQRHEALQASVDELHKKVDDLMERQ</sequence>
<dbReference type="InParanoid" id="A0A5R8QAI3"/>
<keyword evidence="3" id="KW-1185">Reference proteome</keyword>
<dbReference type="Proteomes" id="UP000306912">
    <property type="component" value="Unassembled WGS sequence"/>
</dbReference>
<organism evidence="2 3">
    <name type="scientific">Culicoidibacter larvae</name>
    <dbReference type="NCBI Taxonomy" id="2579976"/>
    <lineage>
        <taxon>Bacteria</taxon>
        <taxon>Bacillati</taxon>
        <taxon>Bacillota</taxon>
        <taxon>Culicoidibacteria</taxon>
        <taxon>Culicoidibacterales</taxon>
        <taxon>Culicoidibacteraceae</taxon>
        <taxon>Culicoidibacter</taxon>
    </lineage>
</organism>
<feature type="transmembrane region" description="Helical" evidence="1">
    <location>
        <begin position="57"/>
        <end position="76"/>
    </location>
</feature>
<feature type="transmembrane region" description="Helical" evidence="1">
    <location>
        <begin position="20"/>
        <end position="45"/>
    </location>
</feature>
<name>A0A5R8QAI3_9FIRM</name>
<accession>A0A5R8QAI3</accession>
<reference evidence="2 3" key="1">
    <citation type="submission" date="2019-05" db="EMBL/GenBank/DDBJ databases">
        <title>Culicoidintestinum kansasii gen. nov., sp. nov. from the gastrointestinal tract of the biting midge, Culicoides sonorensis.</title>
        <authorList>
            <person name="Neupane S."/>
            <person name="Ghosh A."/>
            <person name="Gunther S."/>
            <person name="Martin K."/>
            <person name="Zurek L."/>
        </authorList>
    </citation>
    <scope>NUCLEOTIDE SEQUENCE [LARGE SCALE GENOMIC DNA]</scope>
    <source>
        <strain evidence="2 3">CS-1</strain>
    </source>
</reference>
<evidence type="ECO:0000313" key="2">
    <source>
        <dbReference type="EMBL" id="TLG71756.1"/>
    </source>
</evidence>
<gene>
    <name evidence="2" type="ORF">FEZ08_10125</name>
</gene>
<evidence type="ECO:0000256" key="1">
    <source>
        <dbReference type="SAM" id="Phobius"/>
    </source>
</evidence>
<dbReference type="RefSeq" id="WP_138191999.1">
    <property type="nucleotide sequence ID" value="NZ_VBWP01000010.1"/>
</dbReference>
<keyword evidence="1" id="KW-1133">Transmembrane helix</keyword>
<protein>
    <submittedName>
        <fullName evidence="2">Uncharacterized protein</fullName>
    </submittedName>
</protein>
<evidence type="ECO:0000313" key="3">
    <source>
        <dbReference type="Proteomes" id="UP000306912"/>
    </source>
</evidence>
<keyword evidence="1" id="KW-0472">Membrane</keyword>
<dbReference type="OrthoDB" id="2193789at2"/>
<keyword evidence="1" id="KW-0812">Transmembrane</keyword>